<evidence type="ECO:0000259" key="8">
    <source>
        <dbReference type="Pfam" id="PF06902"/>
    </source>
</evidence>
<dbReference type="InterPro" id="IPR010693">
    <property type="entry name" value="Divergent_4Fe-4S_mono-cluster"/>
</dbReference>
<keyword evidence="4" id="KW-0249">Electron transport</keyword>
<evidence type="ECO:0000256" key="6">
    <source>
        <dbReference type="ARBA" id="ARBA00023014"/>
    </source>
</evidence>
<dbReference type="EMBL" id="JAGSMN010000036">
    <property type="protein sequence ID" value="MBR7671816.1"/>
    <property type="molecule type" value="Genomic_DNA"/>
</dbReference>
<protein>
    <submittedName>
        <fullName evidence="9">(4Fe-4S)-binding protein</fullName>
    </submittedName>
</protein>
<dbReference type="AlphaFoldDB" id="A0A8T4IHM2"/>
<evidence type="ECO:0000256" key="5">
    <source>
        <dbReference type="ARBA" id="ARBA00023004"/>
    </source>
</evidence>
<dbReference type="InterPro" id="IPR051269">
    <property type="entry name" value="Fe-S_cluster_ET"/>
</dbReference>
<keyword evidence="5" id="KW-0408">Iron</keyword>
<evidence type="ECO:0000256" key="2">
    <source>
        <dbReference type="ARBA" id="ARBA00022448"/>
    </source>
</evidence>
<keyword evidence="7" id="KW-0003">3Fe-4S</keyword>
<keyword evidence="6" id="KW-0411">Iron-sulfur</keyword>
<dbReference type="PANTHER" id="PTHR36923">
    <property type="entry name" value="FERREDOXIN"/>
    <property type="match status" value="1"/>
</dbReference>
<evidence type="ECO:0000256" key="4">
    <source>
        <dbReference type="ARBA" id="ARBA00022982"/>
    </source>
</evidence>
<evidence type="ECO:0000313" key="10">
    <source>
        <dbReference type="Proteomes" id="UP000675554"/>
    </source>
</evidence>
<feature type="domain" description="Divergent 4Fe-4S mono-cluster" evidence="8">
    <location>
        <begin position="2"/>
        <end position="54"/>
    </location>
</feature>
<sequence length="62" mass="6340">MGSGQCTLFLPDVFDQSEDDGKVVLLDTAASDPASAAALRTAVMRCPSGAISLRPRDSGVTA</sequence>
<comment type="cofactor">
    <cofactor evidence="1">
        <name>[3Fe-4S] cluster</name>
        <dbReference type="ChEBI" id="CHEBI:21137"/>
    </cofactor>
</comment>
<evidence type="ECO:0000256" key="3">
    <source>
        <dbReference type="ARBA" id="ARBA00022723"/>
    </source>
</evidence>
<keyword evidence="2" id="KW-0813">Transport</keyword>
<dbReference type="SUPFAM" id="SSF54862">
    <property type="entry name" value="4Fe-4S ferredoxins"/>
    <property type="match status" value="1"/>
</dbReference>
<accession>A0A8T4IHM2</accession>
<name>A0A8T4IHM2_9ACTN</name>
<dbReference type="GO" id="GO:0046872">
    <property type="term" value="F:metal ion binding"/>
    <property type="evidence" value="ECO:0007669"/>
    <property type="project" value="UniProtKB-KW"/>
</dbReference>
<comment type="caution">
    <text evidence="9">The sequence shown here is derived from an EMBL/GenBank/DDBJ whole genome shotgun (WGS) entry which is preliminary data.</text>
</comment>
<dbReference type="Gene3D" id="3.30.70.20">
    <property type="match status" value="1"/>
</dbReference>
<keyword evidence="10" id="KW-1185">Reference proteome</keyword>
<proteinExistence type="predicted"/>
<evidence type="ECO:0000256" key="1">
    <source>
        <dbReference type="ARBA" id="ARBA00001927"/>
    </source>
</evidence>
<evidence type="ECO:0000313" key="9">
    <source>
        <dbReference type="EMBL" id="MBR7671816.1"/>
    </source>
</evidence>
<dbReference type="Proteomes" id="UP000675554">
    <property type="component" value="Unassembled WGS sequence"/>
</dbReference>
<gene>
    <name evidence="9" type="ORF">KDA82_01925</name>
</gene>
<keyword evidence="3" id="KW-0479">Metal-binding</keyword>
<organism evidence="9 10">
    <name type="scientific">Streptomyces daliensis</name>
    <dbReference type="NCBI Taxonomy" id="299421"/>
    <lineage>
        <taxon>Bacteria</taxon>
        <taxon>Bacillati</taxon>
        <taxon>Actinomycetota</taxon>
        <taxon>Actinomycetes</taxon>
        <taxon>Kitasatosporales</taxon>
        <taxon>Streptomycetaceae</taxon>
        <taxon>Streptomyces</taxon>
    </lineage>
</organism>
<dbReference type="GO" id="GO:0051538">
    <property type="term" value="F:3 iron, 4 sulfur cluster binding"/>
    <property type="evidence" value="ECO:0007669"/>
    <property type="project" value="UniProtKB-KW"/>
</dbReference>
<evidence type="ECO:0000256" key="7">
    <source>
        <dbReference type="ARBA" id="ARBA00023291"/>
    </source>
</evidence>
<reference evidence="9" key="1">
    <citation type="submission" date="2021-04" db="EMBL/GenBank/DDBJ databases">
        <title>Sequencing of actinobacteria type strains.</title>
        <authorList>
            <person name="Nguyen G.-S."/>
            <person name="Wentzel A."/>
        </authorList>
    </citation>
    <scope>NUCLEOTIDE SEQUENCE</scope>
    <source>
        <strain evidence="9">DSM 42095</strain>
    </source>
</reference>
<dbReference type="PANTHER" id="PTHR36923:SF3">
    <property type="entry name" value="FERREDOXIN"/>
    <property type="match status" value="1"/>
</dbReference>
<dbReference type="Pfam" id="PF06902">
    <property type="entry name" value="Fer4_19"/>
    <property type="match status" value="1"/>
</dbReference>